<sequence>MKTSRILAMGLAACIFGAAAEELKLPIDSDEKGIVYVAPDVVSNQNTVVTQGATVGIQRPDGSTTYGGMNVAGERPTYSIGASTGGDVSFSAGVQSDGRKESAGVKAGVTIKY</sequence>
<reference evidence="2 3" key="1">
    <citation type="journal article" date="2019" name="Environ. Microbiol.">
        <title>Species interactions and distinct microbial communities in high Arctic permafrost affected cryosols are associated with the CH4 and CO2 gas fluxes.</title>
        <authorList>
            <person name="Altshuler I."/>
            <person name="Hamel J."/>
            <person name="Turney S."/>
            <person name="Magnuson E."/>
            <person name="Levesque R."/>
            <person name="Greer C."/>
            <person name="Whyte L.G."/>
        </authorList>
    </citation>
    <scope>NUCLEOTIDE SEQUENCE [LARGE SCALE GENOMIC DNA]</scope>
    <source>
        <strain evidence="2 3">S06.C</strain>
    </source>
</reference>
<dbReference type="Proteomes" id="UP000319212">
    <property type="component" value="Unassembled WGS sequence"/>
</dbReference>
<evidence type="ECO:0000313" key="3">
    <source>
        <dbReference type="Proteomes" id="UP000319212"/>
    </source>
</evidence>
<dbReference type="EMBL" id="RCZI01000001">
    <property type="protein sequence ID" value="TPG29988.1"/>
    <property type="molecule type" value="Genomic_DNA"/>
</dbReference>
<name>A0A502DWS3_9BURK</name>
<proteinExistence type="predicted"/>
<accession>A0A502DWS3</accession>
<dbReference type="AlphaFoldDB" id="A0A502DWS3"/>
<feature type="chain" id="PRO_5021402934" evidence="1">
    <location>
        <begin position="21"/>
        <end position="113"/>
    </location>
</feature>
<feature type="signal peptide" evidence="1">
    <location>
        <begin position="1"/>
        <end position="20"/>
    </location>
</feature>
<comment type="caution">
    <text evidence="2">The sequence shown here is derived from an EMBL/GenBank/DDBJ whole genome shotgun (WGS) entry which is preliminary data.</text>
</comment>
<evidence type="ECO:0000256" key="1">
    <source>
        <dbReference type="SAM" id="SignalP"/>
    </source>
</evidence>
<gene>
    <name evidence="2" type="ORF">EAH82_00305</name>
</gene>
<evidence type="ECO:0000313" key="2">
    <source>
        <dbReference type="EMBL" id="TPG29988.1"/>
    </source>
</evidence>
<dbReference type="OrthoDB" id="8852662at2"/>
<organism evidence="2 3">
    <name type="scientific">Variovorax guangxiensis</name>
    <dbReference type="NCBI Taxonomy" id="1775474"/>
    <lineage>
        <taxon>Bacteria</taxon>
        <taxon>Pseudomonadati</taxon>
        <taxon>Pseudomonadota</taxon>
        <taxon>Betaproteobacteria</taxon>
        <taxon>Burkholderiales</taxon>
        <taxon>Comamonadaceae</taxon>
        <taxon>Variovorax</taxon>
    </lineage>
</organism>
<protein>
    <submittedName>
        <fullName evidence="2">Uncharacterized protein</fullName>
    </submittedName>
</protein>
<keyword evidence="1" id="KW-0732">Signal</keyword>